<keyword evidence="3" id="KW-1185">Reference proteome</keyword>
<feature type="region of interest" description="Disordered" evidence="1">
    <location>
        <begin position="1"/>
        <end position="38"/>
    </location>
</feature>
<dbReference type="AlphaFoldDB" id="A0A927ID79"/>
<proteinExistence type="predicted"/>
<protein>
    <submittedName>
        <fullName evidence="2">Uncharacterized protein</fullName>
    </submittedName>
</protein>
<evidence type="ECO:0000256" key="1">
    <source>
        <dbReference type="SAM" id="MobiDB-lite"/>
    </source>
</evidence>
<name>A0A927ID79_9ACTN</name>
<sequence>MPDETSSPIPEPEVGPENEPEAEAPDVGPPAPGRRGGRLRRWLRGRPGAALAGSLAGALLAGSLVAWKTDALTLPWREDPVCWDALSRGTVADLVGDDFRADELPLRTEGISSGRVLATCRAMRPDGDGWTMTASVRDLDSLYGLDRREWPAEFLNGLMTPLGDGLTGMVSPGRAWVALPASCRLTGNYDPPTVVDVSWGDLHISRADDAEEDRAVLARGVVELANGVMDRFGCEDRLPPPGKLPPLTWLESAPEDDLCGLEGLRAPEAMRRQAEDDIGYDQLLSPASEGVGPVCELGLGRLERLRLITIEDPAMAMVYKRSVGRVGAEALEGDGVGSFVGDLGVFQAECPDGEVTFVAQLDDYFDAALARELFPAYVRAEGLRLGCGPLRVLPKG</sequence>
<evidence type="ECO:0000313" key="3">
    <source>
        <dbReference type="Proteomes" id="UP000632289"/>
    </source>
</evidence>
<reference evidence="2" key="1">
    <citation type="submission" date="2020-09" db="EMBL/GenBank/DDBJ databases">
        <title>Secondary metabolite and genome analysis of marine Streptomyces chumphonensis KK1-2T.</title>
        <authorList>
            <person name="Phongsopitanun W."/>
            <person name="Kanchanasin P."/>
            <person name="Pittayakhajonwut P."/>
            <person name="Suwanborirux K."/>
            <person name="Tanasupawat S."/>
        </authorList>
    </citation>
    <scope>NUCLEOTIDE SEQUENCE</scope>
    <source>
        <strain evidence="2">KK1-2</strain>
    </source>
</reference>
<accession>A0A927ID79</accession>
<dbReference type="EMBL" id="JACXYU010000007">
    <property type="protein sequence ID" value="MBD3932822.1"/>
    <property type="molecule type" value="Genomic_DNA"/>
</dbReference>
<evidence type="ECO:0000313" key="2">
    <source>
        <dbReference type="EMBL" id="MBD3932822.1"/>
    </source>
</evidence>
<dbReference type="RefSeq" id="WP_191210131.1">
    <property type="nucleotide sequence ID" value="NZ_BAABKL010000050.1"/>
</dbReference>
<comment type="caution">
    <text evidence="2">The sequence shown here is derived from an EMBL/GenBank/DDBJ whole genome shotgun (WGS) entry which is preliminary data.</text>
</comment>
<feature type="compositionally biased region" description="Acidic residues" evidence="1">
    <location>
        <begin position="14"/>
        <end position="24"/>
    </location>
</feature>
<dbReference type="Proteomes" id="UP000632289">
    <property type="component" value="Unassembled WGS sequence"/>
</dbReference>
<gene>
    <name evidence="2" type="ORF">IF129_14835</name>
</gene>
<organism evidence="2 3">
    <name type="scientific">Streptomyces chumphonensis</name>
    <dbReference type="NCBI Taxonomy" id="1214925"/>
    <lineage>
        <taxon>Bacteria</taxon>
        <taxon>Bacillati</taxon>
        <taxon>Actinomycetota</taxon>
        <taxon>Actinomycetes</taxon>
        <taxon>Kitasatosporales</taxon>
        <taxon>Streptomycetaceae</taxon>
        <taxon>Streptomyces</taxon>
    </lineage>
</organism>